<evidence type="ECO:0000313" key="7">
    <source>
        <dbReference type="EnsemblMetazoa" id="G21830.4:cds"/>
    </source>
</evidence>
<sequence>MYFEINFFPRPDSPNQCPEWAIVDLQGSLETRQPVPLGGKFVGDLHFTKQNVPILIIGHHILYGKIVDMEKPFAVIVKDESSETATDRDTDKNTSVNYVVKALIKKKLLFKQRPKPIIANIPKKL</sequence>
<evidence type="ECO:0008006" key="9">
    <source>
        <dbReference type="Google" id="ProtNLM"/>
    </source>
</evidence>
<organism evidence="7 8">
    <name type="scientific">Magallana gigas</name>
    <name type="common">Pacific oyster</name>
    <name type="synonym">Crassostrea gigas</name>
    <dbReference type="NCBI Taxonomy" id="29159"/>
    <lineage>
        <taxon>Eukaryota</taxon>
        <taxon>Metazoa</taxon>
        <taxon>Spiralia</taxon>
        <taxon>Lophotrochozoa</taxon>
        <taxon>Mollusca</taxon>
        <taxon>Bivalvia</taxon>
        <taxon>Autobranchia</taxon>
        <taxon>Pteriomorphia</taxon>
        <taxon>Ostreida</taxon>
        <taxon>Ostreoidea</taxon>
        <taxon>Ostreidae</taxon>
        <taxon>Magallana</taxon>
    </lineage>
</organism>
<comment type="subcellular location">
    <subcellularLocation>
        <location evidence="1">Nucleus</location>
    </subcellularLocation>
</comment>
<dbReference type="EnsemblMetazoa" id="G21830.4">
    <property type="protein sequence ID" value="G21830.4:cds"/>
    <property type="gene ID" value="G21830"/>
</dbReference>
<evidence type="ECO:0000256" key="5">
    <source>
        <dbReference type="ARBA" id="ARBA00023306"/>
    </source>
</evidence>
<keyword evidence="2" id="KW-0235">DNA replication</keyword>
<proteinExistence type="inferred from homology"/>
<evidence type="ECO:0000256" key="3">
    <source>
        <dbReference type="ARBA" id="ARBA00023125"/>
    </source>
</evidence>
<evidence type="ECO:0000256" key="4">
    <source>
        <dbReference type="ARBA" id="ARBA00023242"/>
    </source>
</evidence>
<keyword evidence="5" id="KW-0131">Cell cycle</keyword>
<reference evidence="7" key="1">
    <citation type="submission" date="2022-08" db="UniProtKB">
        <authorList>
            <consortium name="EnsemblMetazoa"/>
        </authorList>
    </citation>
    <scope>IDENTIFICATION</scope>
    <source>
        <strain evidence="7">05x7-T-G4-1.051#20</strain>
    </source>
</reference>
<protein>
    <recommendedName>
        <fullName evidence="9">Chromosome transmission fidelity protein 8-like protein</fullName>
    </recommendedName>
</protein>
<dbReference type="GO" id="GO:0003677">
    <property type="term" value="F:DNA binding"/>
    <property type="evidence" value="ECO:0007669"/>
    <property type="project" value="UniProtKB-KW"/>
</dbReference>
<keyword evidence="4" id="KW-0539">Nucleus</keyword>
<dbReference type="InterPro" id="IPR018607">
    <property type="entry name" value="Ctf8"/>
</dbReference>
<dbReference type="GO" id="GO:0006260">
    <property type="term" value="P:DNA replication"/>
    <property type="evidence" value="ECO:0007669"/>
    <property type="project" value="UniProtKB-KW"/>
</dbReference>
<dbReference type="GO" id="GO:0007064">
    <property type="term" value="P:mitotic sister chromatid cohesion"/>
    <property type="evidence" value="ECO:0007669"/>
    <property type="project" value="InterPro"/>
</dbReference>
<keyword evidence="8" id="KW-1185">Reference proteome</keyword>
<keyword evidence="3" id="KW-0238">DNA-binding</keyword>
<dbReference type="PANTHER" id="PTHR28605">
    <property type="entry name" value="CTF8, CHROMOSOME TRANSMISSION FIDELITY FACTOR 8 HOMOLOG (S. CEREVISIAE)"/>
    <property type="match status" value="1"/>
</dbReference>
<evidence type="ECO:0000256" key="1">
    <source>
        <dbReference type="ARBA" id="ARBA00004123"/>
    </source>
</evidence>
<evidence type="ECO:0000256" key="2">
    <source>
        <dbReference type="ARBA" id="ARBA00022705"/>
    </source>
</evidence>
<evidence type="ECO:0000313" key="8">
    <source>
        <dbReference type="Proteomes" id="UP000005408"/>
    </source>
</evidence>
<evidence type="ECO:0000256" key="6">
    <source>
        <dbReference type="ARBA" id="ARBA00038447"/>
    </source>
</evidence>
<dbReference type="Pfam" id="PF09696">
    <property type="entry name" value="Ctf8"/>
    <property type="match status" value="1"/>
</dbReference>
<dbReference type="PANTHER" id="PTHR28605:SF1">
    <property type="entry name" value="CHROMOSOME TRANSMISSION FIDELITY FACTOR 8"/>
    <property type="match status" value="1"/>
</dbReference>
<name>A0A8W8K2C0_MAGGI</name>
<comment type="similarity">
    <text evidence="6">Belongs to the CTF8 family.</text>
</comment>
<dbReference type="GO" id="GO:0031390">
    <property type="term" value="C:Ctf18 RFC-like complex"/>
    <property type="evidence" value="ECO:0007669"/>
    <property type="project" value="InterPro"/>
</dbReference>
<accession>A0A8W8K2C0</accession>
<dbReference type="AlphaFoldDB" id="A0A8W8K2C0"/>
<dbReference type="Proteomes" id="UP000005408">
    <property type="component" value="Unassembled WGS sequence"/>
</dbReference>